<sequence length="38" mass="4088">MGLTPVNKTEIKKAFTQPVVDIVPATGCLVSLVFGYSY</sequence>
<gene>
    <name evidence="1" type="ORF">ABIA69_004433</name>
</gene>
<evidence type="ECO:0000313" key="1">
    <source>
        <dbReference type="EMBL" id="MET4563239.1"/>
    </source>
</evidence>
<comment type="caution">
    <text evidence="1">The sequence shown here is derived from an EMBL/GenBank/DDBJ whole genome shotgun (WGS) entry which is preliminary data.</text>
</comment>
<organism evidence="1 2">
    <name type="scientific">Lysinibacillus parviboronicapiens</name>
    <dbReference type="NCBI Taxonomy" id="436516"/>
    <lineage>
        <taxon>Bacteria</taxon>
        <taxon>Bacillati</taxon>
        <taxon>Bacillota</taxon>
        <taxon>Bacilli</taxon>
        <taxon>Bacillales</taxon>
        <taxon>Bacillaceae</taxon>
        <taxon>Lysinibacillus</taxon>
    </lineage>
</organism>
<proteinExistence type="predicted"/>
<dbReference type="Proteomes" id="UP001549363">
    <property type="component" value="Unassembled WGS sequence"/>
</dbReference>
<dbReference type="EMBL" id="JBEPSB010000035">
    <property type="protein sequence ID" value="MET4563239.1"/>
    <property type="molecule type" value="Genomic_DNA"/>
</dbReference>
<name>A0ABV2PRT6_9BACI</name>
<reference evidence="1 2" key="1">
    <citation type="submission" date="2024-06" db="EMBL/GenBank/DDBJ databases">
        <title>Sorghum-associated microbial communities from plants grown in Nebraska, USA.</title>
        <authorList>
            <person name="Schachtman D."/>
        </authorList>
    </citation>
    <scope>NUCLEOTIDE SEQUENCE [LARGE SCALE GENOMIC DNA]</scope>
    <source>
        <strain evidence="1 2">736</strain>
    </source>
</reference>
<accession>A0ABV2PRT6</accession>
<protein>
    <submittedName>
        <fullName evidence="1">Uncharacterized protein</fullName>
    </submittedName>
</protein>
<evidence type="ECO:0000313" key="2">
    <source>
        <dbReference type="Proteomes" id="UP001549363"/>
    </source>
</evidence>
<feature type="non-terminal residue" evidence="1">
    <location>
        <position position="38"/>
    </location>
</feature>
<keyword evidence="2" id="KW-1185">Reference proteome</keyword>